<name>A0ABR3PWF2_9TREE</name>
<dbReference type="RefSeq" id="XP_069206659.1">
    <property type="nucleotide sequence ID" value="XM_069356818.1"/>
</dbReference>
<dbReference type="GeneID" id="95989464"/>
<sequence length="334" mass="35174">MDFAVNEKHSLSDLPEHKRWTSRCLLNHALSSVEIDNHAPMRLVTSLALAASLAALASAAVTPSRTTKFWGQSPAKRQVQPSNLPNNCIYTCSQFSQELNGMCAITTSRCESVQAASGGTSTDVGCSTWSTNCNQLAAQFEASCTQSTNNCVDCGTASTDANNLCTQTAQACLNDPAVQGGTQDLTTQCYVAKAVCDWELSLLAQVTTCGTADCAAPCYAFVAFPAIAGYLDELCSAAIPRGNNCFNAYSTVFNQASALGTSCSIATGFTPCFSVGIYTRPCSYFTSNLQTIMASGVTTCQNGLTAGTAAYNSCASVWDYNSAFIQEYISSIGC</sequence>
<evidence type="ECO:0000313" key="1">
    <source>
        <dbReference type="EMBL" id="KAL1406715.1"/>
    </source>
</evidence>
<gene>
    <name evidence="1" type="ORF">Q8F55_008421</name>
</gene>
<proteinExistence type="predicted"/>
<accession>A0ABR3PWF2</accession>
<evidence type="ECO:0000313" key="2">
    <source>
        <dbReference type="Proteomes" id="UP001565368"/>
    </source>
</evidence>
<organism evidence="1 2">
    <name type="scientific">Vanrija albida</name>
    <dbReference type="NCBI Taxonomy" id="181172"/>
    <lineage>
        <taxon>Eukaryota</taxon>
        <taxon>Fungi</taxon>
        <taxon>Dikarya</taxon>
        <taxon>Basidiomycota</taxon>
        <taxon>Agaricomycotina</taxon>
        <taxon>Tremellomycetes</taxon>
        <taxon>Trichosporonales</taxon>
        <taxon>Trichosporonaceae</taxon>
        <taxon>Vanrija</taxon>
    </lineage>
</organism>
<comment type="caution">
    <text evidence="1">The sequence shown here is derived from an EMBL/GenBank/DDBJ whole genome shotgun (WGS) entry which is preliminary data.</text>
</comment>
<dbReference type="Proteomes" id="UP001565368">
    <property type="component" value="Unassembled WGS sequence"/>
</dbReference>
<keyword evidence="2" id="KW-1185">Reference proteome</keyword>
<reference evidence="1 2" key="1">
    <citation type="submission" date="2023-08" db="EMBL/GenBank/DDBJ databases">
        <title>Annotated Genome Sequence of Vanrija albida AlHP1.</title>
        <authorList>
            <person name="Herzog R."/>
        </authorList>
    </citation>
    <scope>NUCLEOTIDE SEQUENCE [LARGE SCALE GENOMIC DNA]</scope>
    <source>
        <strain evidence="1 2">AlHP1</strain>
    </source>
</reference>
<protein>
    <submittedName>
        <fullName evidence="1">Uncharacterized protein</fullName>
    </submittedName>
</protein>
<dbReference type="EMBL" id="JBBXJM010000006">
    <property type="protein sequence ID" value="KAL1406715.1"/>
    <property type="molecule type" value="Genomic_DNA"/>
</dbReference>